<dbReference type="AlphaFoldDB" id="A0A1H1A7B5"/>
<protein>
    <submittedName>
        <fullName evidence="1">Uncharacterized protein</fullName>
    </submittedName>
</protein>
<evidence type="ECO:0000313" key="1">
    <source>
        <dbReference type="EMBL" id="SDQ35509.1"/>
    </source>
</evidence>
<dbReference type="OrthoDB" id="4549550at2"/>
<organism evidence="1 2">
    <name type="scientific">Tsukamurella pulmonis</name>
    <dbReference type="NCBI Taxonomy" id="47312"/>
    <lineage>
        <taxon>Bacteria</taxon>
        <taxon>Bacillati</taxon>
        <taxon>Actinomycetota</taxon>
        <taxon>Actinomycetes</taxon>
        <taxon>Mycobacteriales</taxon>
        <taxon>Tsukamurellaceae</taxon>
        <taxon>Tsukamurella</taxon>
    </lineage>
</organism>
<dbReference type="EMBL" id="FNLF01000002">
    <property type="protein sequence ID" value="SDQ35509.1"/>
    <property type="molecule type" value="Genomic_DNA"/>
</dbReference>
<sequence>MSRPETLLTPVPEPVEPAWGAAVIAPGAGETLPTRVDAISSSALFWLVACHGGAGSSTLSAYLGDSADSGQAWPGREDESPYVVLVARESLEGLTSIHNALRQYLTGNTPEVQVIAIALVAASPAKKPAPSIRRYRQLVEQIAEVPIWEIGWHEYLLATDRHHLPVMTHLDAETPRKWSPDVNVPPDIDRLGRAAATAVLSAHLNTH</sequence>
<keyword evidence="2" id="KW-1185">Reference proteome</keyword>
<evidence type="ECO:0000313" key="2">
    <source>
        <dbReference type="Proteomes" id="UP000183053"/>
    </source>
</evidence>
<dbReference type="STRING" id="47312.SAMN04489765_0085"/>
<dbReference type="Proteomes" id="UP000183053">
    <property type="component" value="Unassembled WGS sequence"/>
</dbReference>
<name>A0A1H1A7B5_9ACTN</name>
<reference evidence="2" key="1">
    <citation type="submission" date="2016-10" db="EMBL/GenBank/DDBJ databases">
        <authorList>
            <person name="Varghese N."/>
            <person name="Submissions S."/>
        </authorList>
    </citation>
    <scope>NUCLEOTIDE SEQUENCE [LARGE SCALE GENOMIC DNA]</scope>
    <source>
        <strain evidence="2">DSM 44142</strain>
    </source>
</reference>
<proteinExistence type="predicted"/>
<gene>
    <name evidence="1" type="ORF">SAMN04489765_0085</name>
</gene>
<dbReference type="RefSeq" id="WP_139184105.1">
    <property type="nucleotide sequence ID" value="NZ_FNLF01000002.1"/>
</dbReference>
<accession>A0A1H1A7B5</accession>